<evidence type="ECO:0000256" key="3">
    <source>
        <dbReference type="ARBA" id="ARBA00023136"/>
    </source>
</evidence>
<dbReference type="SUPFAM" id="SSF53850">
    <property type="entry name" value="Periplasmic binding protein-like II"/>
    <property type="match status" value="1"/>
</dbReference>
<dbReference type="PANTHER" id="PTHR43649:SF33">
    <property type="entry name" value="POLYGALACTURONAN_RHAMNOGALACTURONAN-BINDING PROTEIN YTCQ"/>
    <property type="match status" value="1"/>
</dbReference>
<comment type="caution">
    <text evidence="6">The sequence shown here is derived from an EMBL/GenBank/DDBJ whole genome shotgun (WGS) entry which is preliminary data.</text>
</comment>
<gene>
    <name evidence="6" type="ORF">O9H85_31920</name>
</gene>
<evidence type="ECO:0000256" key="4">
    <source>
        <dbReference type="ARBA" id="ARBA00023139"/>
    </source>
</evidence>
<keyword evidence="3" id="KW-0472">Membrane</keyword>
<keyword evidence="4" id="KW-0564">Palmitate</keyword>
<dbReference type="EMBL" id="JAQAGZ010000028">
    <property type="protein sequence ID" value="MCZ8516886.1"/>
    <property type="molecule type" value="Genomic_DNA"/>
</dbReference>
<dbReference type="RefSeq" id="WP_269885419.1">
    <property type="nucleotide sequence ID" value="NZ_JAQAGZ010000028.1"/>
</dbReference>
<keyword evidence="5" id="KW-0449">Lipoprotein</keyword>
<evidence type="ECO:0000256" key="2">
    <source>
        <dbReference type="ARBA" id="ARBA00022729"/>
    </source>
</evidence>
<sequence length="433" mass="48423">MLKLTKTMVAMSLIVLTAAACGKQEEKKPEAAGSSEPVKIRVYQKIAGISDQEFQRYFVEPVKKKYPNVTLEIVRGGDKGNSEEELLASNSFPDIIYGSNPGIPSFITLGLADDLTEMVKKNNLDLNQFVPRAIETIKQNGKNGELNALPFSQNFGTLIYNKDIFDKFGVPYPKDGMSWEETIELSKKLTRNMDGVQYIGLDPYTVDKVGSGLQLPYVDPKTNKSSINNEGWAKVLGMYKQLFDIPGYIDSTNNKYQYGVNGFFKDRNVAMLAPWLDTVVSQANTIKDFKWDLAQLPNFKEAVGTGREFDEHVVMLSKVSKQKDWAFKVMQLVTTSEEVQTDMTKQGKMSVLNKPELQKLFAANHESFKDKNIGAIFKSKPGLPHIPTLYDPIVTSKLNQTLKDLATTSKDVNTVLRETEEAANKAIDTAKNK</sequence>
<evidence type="ECO:0000256" key="5">
    <source>
        <dbReference type="ARBA" id="ARBA00023288"/>
    </source>
</evidence>
<dbReference type="PROSITE" id="PS51257">
    <property type="entry name" value="PROKAR_LIPOPROTEIN"/>
    <property type="match status" value="1"/>
</dbReference>
<keyword evidence="7" id="KW-1185">Reference proteome</keyword>
<evidence type="ECO:0000313" key="6">
    <source>
        <dbReference type="EMBL" id="MCZ8516886.1"/>
    </source>
</evidence>
<protein>
    <submittedName>
        <fullName evidence="6">Extracellular solute-binding protein</fullName>
    </submittedName>
</protein>
<dbReference type="Proteomes" id="UP001527882">
    <property type="component" value="Unassembled WGS sequence"/>
</dbReference>
<dbReference type="Pfam" id="PF01547">
    <property type="entry name" value="SBP_bac_1"/>
    <property type="match status" value="1"/>
</dbReference>
<dbReference type="InterPro" id="IPR006059">
    <property type="entry name" value="SBP"/>
</dbReference>
<keyword evidence="1" id="KW-1003">Cell membrane</keyword>
<accession>A0ABT4QJ28</accession>
<organism evidence="6 7">
    <name type="scientific">Paenibacillus gyeongsangnamensis</name>
    <dbReference type="NCBI Taxonomy" id="3388067"/>
    <lineage>
        <taxon>Bacteria</taxon>
        <taxon>Bacillati</taxon>
        <taxon>Bacillota</taxon>
        <taxon>Bacilli</taxon>
        <taxon>Bacillales</taxon>
        <taxon>Paenibacillaceae</taxon>
        <taxon>Paenibacillus</taxon>
    </lineage>
</organism>
<dbReference type="PANTHER" id="PTHR43649">
    <property type="entry name" value="ARABINOSE-BINDING PROTEIN-RELATED"/>
    <property type="match status" value="1"/>
</dbReference>
<evidence type="ECO:0000313" key="7">
    <source>
        <dbReference type="Proteomes" id="UP001527882"/>
    </source>
</evidence>
<proteinExistence type="predicted"/>
<name>A0ABT4QJ28_9BACL</name>
<evidence type="ECO:0000256" key="1">
    <source>
        <dbReference type="ARBA" id="ARBA00022475"/>
    </source>
</evidence>
<dbReference type="Gene3D" id="3.40.190.10">
    <property type="entry name" value="Periplasmic binding protein-like II"/>
    <property type="match status" value="1"/>
</dbReference>
<dbReference type="InterPro" id="IPR050490">
    <property type="entry name" value="Bact_solute-bd_prot1"/>
</dbReference>
<keyword evidence="2" id="KW-0732">Signal</keyword>
<reference evidence="6 7" key="1">
    <citation type="submission" date="2022-12" db="EMBL/GenBank/DDBJ databases">
        <title>Draft genome sequence of Paenibacillus sp. dW9.</title>
        <authorList>
            <person name="Choi E.-W."/>
            <person name="Kim D.-U."/>
        </authorList>
    </citation>
    <scope>NUCLEOTIDE SEQUENCE [LARGE SCALE GENOMIC DNA]</scope>
    <source>
        <strain evidence="7">dW9</strain>
    </source>
</reference>